<evidence type="ECO:0000313" key="3">
    <source>
        <dbReference type="Proteomes" id="UP000594263"/>
    </source>
</evidence>
<dbReference type="Proteomes" id="UP000594263">
    <property type="component" value="Unplaced"/>
</dbReference>
<name>A0A7N0T765_KALFE</name>
<reference evidence="2" key="1">
    <citation type="submission" date="2021-01" db="UniProtKB">
        <authorList>
            <consortium name="EnsemblPlants"/>
        </authorList>
    </citation>
    <scope>IDENTIFICATION</scope>
</reference>
<keyword evidence="1" id="KW-0732">Signal</keyword>
<keyword evidence="3" id="KW-1185">Reference proteome</keyword>
<organism evidence="2 3">
    <name type="scientific">Kalanchoe fedtschenkoi</name>
    <name type="common">Lavender scallops</name>
    <name type="synonym">South American air plant</name>
    <dbReference type="NCBI Taxonomy" id="63787"/>
    <lineage>
        <taxon>Eukaryota</taxon>
        <taxon>Viridiplantae</taxon>
        <taxon>Streptophyta</taxon>
        <taxon>Embryophyta</taxon>
        <taxon>Tracheophyta</taxon>
        <taxon>Spermatophyta</taxon>
        <taxon>Magnoliopsida</taxon>
        <taxon>eudicotyledons</taxon>
        <taxon>Gunneridae</taxon>
        <taxon>Pentapetalae</taxon>
        <taxon>Saxifragales</taxon>
        <taxon>Crassulaceae</taxon>
        <taxon>Kalanchoe</taxon>
    </lineage>
</organism>
<sequence length="175" mass="18205">MAFTVKPSTLISLLVVAIALLASAAPSAHAQQFPGLGGGGGGILRNIFNLFRIRGTIFCSLNGTMASDINGTATPPFGNALVQLRCGTNVITASATDPSGLFSILMNPLQVIMSTLLNNCNLMVVTPLTSCNAQLPSIGRLFSPLQFNGSSLLGFLNIANLIPGGFSFQLPQPRE</sequence>
<feature type="chain" id="PRO_5029863364" description="Phylloplanin" evidence="1">
    <location>
        <begin position="31"/>
        <end position="175"/>
    </location>
</feature>
<feature type="signal peptide" evidence="1">
    <location>
        <begin position="1"/>
        <end position="30"/>
    </location>
</feature>
<dbReference type="AlphaFoldDB" id="A0A7N0T765"/>
<dbReference type="Gramene" id="Kaladp0024s0563.1.v1.1">
    <property type="protein sequence ID" value="Kaladp0024s0563.1.v1.1"/>
    <property type="gene ID" value="Kaladp0024s0563.v1.1"/>
</dbReference>
<dbReference type="PANTHER" id="PTHR34458:SF5">
    <property type="entry name" value="POLLEN OLE E 1 ALLERGEN AND EXTENSIN FAMILY PROTEIN"/>
    <property type="match status" value="1"/>
</dbReference>
<dbReference type="InterPro" id="IPR040404">
    <property type="entry name" value="Phylloplanin-like"/>
</dbReference>
<dbReference type="EnsemblPlants" id="Kaladp0024s0563.1.v1.1">
    <property type="protein sequence ID" value="Kaladp0024s0563.1.v1.1"/>
    <property type="gene ID" value="Kaladp0024s0563.v1.1"/>
</dbReference>
<protein>
    <recommendedName>
        <fullName evidence="4">Phylloplanin</fullName>
    </recommendedName>
</protein>
<accession>A0A7N0T765</accession>
<dbReference type="OMA" id="DGNMGVN"/>
<evidence type="ECO:0008006" key="4">
    <source>
        <dbReference type="Google" id="ProtNLM"/>
    </source>
</evidence>
<proteinExistence type="predicted"/>
<evidence type="ECO:0000313" key="2">
    <source>
        <dbReference type="EnsemblPlants" id="Kaladp0024s0563.1.v1.1"/>
    </source>
</evidence>
<evidence type="ECO:0000256" key="1">
    <source>
        <dbReference type="SAM" id="SignalP"/>
    </source>
</evidence>
<dbReference type="PANTHER" id="PTHR34458">
    <property type="entry name" value="POLLEN OLE E 1 ALLERGEN AND EXTENSIN FAMILY PROTEIN-RELATED"/>
    <property type="match status" value="1"/>
</dbReference>